<dbReference type="STRING" id="65357.A0A024GQ20"/>
<dbReference type="EMBL" id="CAIX01000250">
    <property type="protein sequence ID" value="CCI48835.1"/>
    <property type="molecule type" value="Genomic_DNA"/>
</dbReference>
<organism evidence="4 5">
    <name type="scientific">Albugo candida</name>
    <dbReference type="NCBI Taxonomy" id="65357"/>
    <lineage>
        <taxon>Eukaryota</taxon>
        <taxon>Sar</taxon>
        <taxon>Stramenopiles</taxon>
        <taxon>Oomycota</taxon>
        <taxon>Peronosporomycetes</taxon>
        <taxon>Albuginales</taxon>
        <taxon>Albuginaceae</taxon>
        <taxon>Albugo</taxon>
    </lineage>
</organism>
<dbReference type="PANTHER" id="PTHR48107:SF7">
    <property type="entry name" value="RE15974P"/>
    <property type="match status" value="1"/>
</dbReference>
<dbReference type="InterPro" id="IPR057326">
    <property type="entry name" value="KR_dom"/>
</dbReference>
<evidence type="ECO:0000313" key="4">
    <source>
        <dbReference type="EMBL" id="CCI48835.1"/>
    </source>
</evidence>
<keyword evidence="5" id="KW-1185">Reference proteome</keyword>
<protein>
    <recommendedName>
        <fullName evidence="3">Ketoreductase domain-containing protein</fullName>
    </recommendedName>
</protein>
<gene>
    <name evidence="4" type="ORF">BN9_100340</name>
</gene>
<evidence type="ECO:0000313" key="5">
    <source>
        <dbReference type="Proteomes" id="UP000053237"/>
    </source>
</evidence>
<dbReference type="FunCoup" id="A0A024GQ20">
    <property type="interactions" value="251"/>
</dbReference>
<feature type="domain" description="Ketoreductase" evidence="3">
    <location>
        <begin position="6"/>
        <end position="186"/>
    </location>
</feature>
<dbReference type="InterPro" id="IPR020904">
    <property type="entry name" value="Sc_DH/Rdtase_CS"/>
</dbReference>
<name>A0A024GQ20_9STRA</name>
<evidence type="ECO:0000256" key="2">
    <source>
        <dbReference type="ARBA" id="ARBA00023002"/>
    </source>
</evidence>
<dbReference type="GO" id="GO:0016614">
    <property type="term" value="F:oxidoreductase activity, acting on CH-OH group of donors"/>
    <property type="evidence" value="ECO:0007669"/>
    <property type="project" value="UniProtKB-ARBA"/>
</dbReference>
<dbReference type="Pfam" id="PF13561">
    <property type="entry name" value="adh_short_C2"/>
    <property type="match status" value="1"/>
</dbReference>
<keyword evidence="2" id="KW-0560">Oxidoreductase</keyword>
<dbReference type="SUPFAM" id="SSF51735">
    <property type="entry name" value="NAD(P)-binding Rossmann-fold domains"/>
    <property type="match status" value="1"/>
</dbReference>
<dbReference type="AlphaFoldDB" id="A0A024GQ20"/>
<reference evidence="4 5" key="1">
    <citation type="submission" date="2012-05" db="EMBL/GenBank/DDBJ databases">
        <title>Recombination and specialization in a pathogen metapopulation.</title>
        <authorList>
            <person name="Gardiner A."/>
            <person name="Kemen E."/>
            <person name="Schultz-Larsen T."/>
            <person name="MacLean D."/>
            <person name="Van Oosterhout C."/>
            <person name="Jones J.D.G."/>
        </authorList>
    </citation>
    <scope>NUCLEOTIDE SEQUENCE [LARGE SCALE GENOMIC DNA]</scope>
    <source>
        <strain evidence="4 5">Ac Nc2</strain>
    </source>
</reference>
<accession>A0A024GQ20</accession>
<dbReference type="Proteomes" id="UP000053237">
    <property type="component" value="Unassembled WGS sequence"/>
</dbReference>
<dbReference type="InterPro" id="IPR002347">
    <property type="entry name" value="SDR_fam"/>
</dbReference>
<dbReference type="FunFam" id="3.40.50.720:FF:000084">
    <property type="entry name" value="Short-chain dehydrogenase reductase"/>
    <property type="match status" value="1"/>
</dbReference>
<dbReference type="PROSITE" id="PS00061">
    <property type="entry name" value="ADH_SHORT"/>
    <property type="match status" value="1"/>
</dbReference>
<evidence type="ECO:0000256" key="1">
    <source>
        <dbReference type="ARBA" id="ARBA00006484"/>
    </source>
</evidence>
<dbReference type="NCBIfam" id="NF005559">
    <property type="entry name" value="PRK07231.1"/>
    <property type="match status" value="1"/>
</dbReference>
<dbReference type="OrthoDB" id="1393670at2759"/>
<dbReference type="InterPro" id="IPR036291">
    <property type="entry name" value="NAD(P)-bd_dom_sf"/>
</dbReference>
<evidence type="ECO:0000259" key="3">
    <source>
        <dbReference type="SMART" id="SM00822"/>
    </source>
</evidence>
<comment type="caution">
    <text evidence="4">The sequence shown here is derived from an EMBL/GenBank/DDBJ whole genome shotgun (WGS) entry which is preliminary data.</text>
</comment>
<comment type="similarity">
    <text evidence="1">Belongs to the short-chain dehydrogenases/reductases (SDR) family.</text>
</comment>
<dbReference type="PRINTS" id="PR00081">
    <property type="entry name" value="GDHRDH"/>
</dbReference>
<dbReference type="PANTHER" id="PTHR48107">
    <property type="entry name" value="NADPH-DEPENDENT ALDEHYDE REDUCTASE-LIKE PROTEIN, CHLOROPLASTIC-RELATED"/>
    <property type="match status" value="1"/>
</dbReference>
<sequence>MALEGKVAVITGGSRGIGKAIALRFASEGASVAVHYNSSEKAAENVVSEIERNGGKAICCQANVSDSKSISAVFDRVEEHFGKIDIVVASAGVLLRKPLLETSDEEFDHIFKTNVYGAFYTAREAGKRIASNSDGRIILISSTATKLMSSLESVYGASKGAVTQLAKHLAMELGSRSITVNAISPGPIDTDMLADRMASEEHRKMFQQSIALGRVGLPEEIADVALFFAKRESKLITGQELYVNGGM</sequence>
<proteinExistence type="inferred from homology"/>
<dbReference type="PRINTS" id="PR00080">
    <property type="entry name" value="SDRFAMILY"/>
</dbReference>
<dbReference type="InParanoid" id="A0A024GQ20"/>
<dbReference type="SMART" id="SM00822">
    <property type="entry name" value="PKS_KR"/>
    <property type="match status" value="1"/>
</dbReference>
<dbReference type="Gene3D" id="3.40.50.720">
    <property type="entry name" value="NAD(P)-binding Rossmann-like Domain"/>
    <property type="match status" value="1"/>
</dbReference>